<dbReference type="Gene3D" id="3.30.200.20">
    <property type="entry name" value="Phosphorylase Kinase, domain 1"/>
    <property type="match status" value="1"/>
</dbReference>
<evidence type="ECO:0000256" key="6">
    <source>
        <dbReference type="ARBA" id="ARBA00022840"/>
    </source>
</evidence>
<dbReference type="Pfam" id="PF00069">
    <property type="entry name" value="Pkinase"/>
    <property type="match status" value="2"/>
</dbReference>
<sequence length="634" mass="70407">MSGNSQHTAAREMMLLFLVLYVLVATAIVLVIRECWQSRSRRQQQRASDSTPLLRRKRTRRPSMQQRRQRRPWNLFWWRRIGQQDLEHQQSRQLSITRPASNDEGYGFGYGATTDDNLFAGFDGVQRAAMYATSIRESLNAPQVTTTTSLSFSLSAGTSCFSSLYASSSSSSMLTSLTMMAPSSSLPPPPPPPPPQILTHSFSHTYLHIRTLTYCSEGPVHLVQHRETGEKFVIKQVPASSRSSRKKLRIPHEAAILQKIQHHPNIIEIAATLDGYTHNNKNNNTTTKHNIRRRTHDIVTPFAELGDLHNLISHFCGTKKRQESIPREFILHFVSSMIDALAFLHEGAIAHDSRSDTVVSVSHRQPVILHRDIKPLNIFLTAAAADAADADADTTMPGLPQIKLADFGLACTPATNNGVVGTPGFKAPEIVKIDELYAARVPYYLDNYGQLPDVCSKAGDFYAFGVSLFALIFLDDYDAKRDHDIDADILTTNLGNDVEIRNLLKACLAYDPEKRPVAGSLHSLSTKIKAELREWYANGGRLPDDMWPDPMYSDTEWAKRKVAAKAAACACVDADTELVPSASPTQIISQAHSSRQLCRFPGTGEVRGVAAVSDFDLDAYLCRSTMSPRSSRDS</sequence>
<dbReference type="RefSeq" id="XP_016759895.1">
    <property type="nucleotide sequence ID" value="XM_016901368.1"/>
</dbReference>
<keyword evidence="5 12" id="KW-0418">Kinase</keyword>
<dbReference type="PANTHER" id="PTHR43671:SF98">
    <property type="entry name" value="SERINE_THREONINE-PROTEIN KINASE NEK11"/>
    <property type="match status" value="1"/>
</dbReference>
<dbReference type="HOGENOM" id="CLU_431589_0_0_1"/>
<dbReference type="PROSITE" id="PS00108">
    <property type="entry name" value="PROTEIN_KINASE_ST"/>
    <property type="match status" value="1"/>
</dbReference>
<evidence type="ECO:0000256" key="7">
    <source>
        <dbReference type="ARBA" id="ARBA00047899"/>
    </source>
</evidence>
<dbReference type="GeneID" id="27898505"/>
<dbReference type="SUPFAM" id="SSF56112">
    <property type="entry name" value="Protein kinase-like (PK-like)"/>
    <property type="match status" value="1"/>
</dbReference>
<dbReference type="GO" id="GO:0005524">
    <property type="term" value="F:ATP binding"/>
    <property type="evidence" value="ECO:0007669"/>
    <property type="project" value="UniProtKB-KW"/>
</dbReference>
<dbReference type="EC" id="2.7.11.1" evidence="1"/>
<dbReference type="Gene3D" id="1.10.510.10">
    <property type="entry name" value="Transferase(Phosphotransferase) domain 1"/>
    <property type="match status" value="1"/>
</dbReference>
<evidence type="ECO:0000313" key="13">
    <source>
        <dbReference type="Proteomes" id="UP000016931"/>
    </source>
</evidence>
<dbReference type="CDD" id="cd00180">
    <property type="entry name" value="PKc"/>
    <property type="match status" value="1"/>
</dbReference>
<feature type="transmembrane region" description="Helical" evidence="10">
    <location>
        <begin position="13"/>
        <end position="32"/>
    </location>
</feature>
<evidence type="ECO:0000256" key="4">
    <source>
        <dbReference type="ARBA" id="ARBA00022741"/>
    </source>
</evidence>
<dbReference type="InterPro" id="IPR050660">
    <property type="entry name" value="NEK_Ser/Thr_kinase"/>
</dbReference>
<evidence type="ECO:0000256" key="3">
    <source>
        <dbReference type="ARBA" id="ARBA00022679"/>
    </source>
</evidence>
<evidence type="ECO:0000256" key="2">
    <source>
        <dbReference type="ARBA" id="ARBA00022527"/>
    </source>
</evidence>
<reference evidence="12 13" key="1">
    <citation type="journal article" date="2012" name="PLoS Pathog.">
        <title>Diverse lifestyles and strategies of plant pathogenesis encoded in the genomes of eighteen Dothideomycetes fungi.</title>
        <authorList>
            <person name="Ohm R.A."/>
            <person name="Feau N."/>
            <person name="Henrissat B."/>
            <person name="Schoch C.L."/>
            <person name="Horwitz B.A."/>
            <person name="Barry K.W."/>
            <person name="Condon B.J."/>
            <person name="Copeland A.C."/>
            <person name="Dhillon B."/>
            <person name="Glaser F."/>
            <person name="Hesse C.N."/>
            <person name="Kosti I."/>
            <person name="LaButti K."/>
            <person name="Lindquist E.A."/>
            <person name="Lucas S."/>
            <person name="Salamov A.A."/>
            <person name="Bradshaw R.E."/>
            <person name="Ciuffetti L."/>
            <person name="Hamelin R.C."/>
            <person name="Kema G.H.J."/>
            <person name="Lawrence C."/>
            <person name="Scott J.A."/>
            <person name="Spatafora J.W."/>
            <person name="Turgeon B.G."/>
            <person name="de Wit P.J.G.M."/>
            <person name="Zhong S."/>
            <person name="Goodwin S.B."/>
            <person name="Grigoriev I.V."/>
        </authorList>
    </citation>
    <scope>NUCLEOTIDE SEQUENCE [LARGE SCALE GENOMIC DNA]</scope>
    <source>
        <strain evidence="12 13">SO2202</strain>
    </source>
</reference>
<dbReference type="OrthoDB" id="310217at2759"/>
<dbReference type="InterPro" id="IPR008271">
    <property type="entry name" value="Ser/Thr_kinase_AS"/>
</dbReference>
<protein>
    <recommendedName>
        <fullName evidence="1">non-specific serine/threonine protein kinase</fullName>
        <ecNumber evidence="1">2.7.11.1</ecNumber>
    </recommendedName>
</protein>
<dbReference type="GO" id="GO:0005634">
    <property type="term" value="C:nucleus"/>
    <property type="evidence" value="ECO:0007669"/>
    <property type="project" value="TreeGrafter"/>
</dbReference>
<feature type="region of interest" description="Disordered" evidence="9">
    <location>
        <begin position="41"/>
        <end position="67"/>
    </location>
</feature>
<dbReference type="eggNOG" id="KOG0591">
    <property type="taxonomic scope" value="Eukaryota"/>
</dbReference>
<dbReference type="PROSITE" id="PS50011">
    <property type="entry name" value="PROTEIN_KINASE_DOM"/>
    <property type="match status" value="1"/>
</dbReference>
<keyword evidence="4" id="KW-0547">Nucleotide-binding</keyword>
<feature type="domain" description="Protein kinase" evidence="11">
    <location>
        <begin position="206"/>
        <end position="536"/>
    </location>
</feature>
<dbReference type="AlphaFoldDB" id="N1QH47"/>
<keyword evidence="3" id="KW-0808">Transferase</keyword>
<keyword evidence="10" id="KW-1133">Transmembrane helix</keyword>
<organism evidence="12 13">
    <name type="scientific">Sphaerulina musiva (strain SO2202)</name>
    <name type="common">Poplar stem canker fungus</name>
    <name type="synonym">Septoria musiva</name>
    <dbReference type="NCBI Taxonomy" id="692275"/>
    <lineage>
        <taxon>Eukaryota</taxon>
        <taxon>Fungi</taxon>
        <taxon>Dikarya</taxon>
        <taxon>Ascomycota</taxon>
        <taxon>Pezizomycotina</taxon>
        <taxon>Dothideomycetes</taxon>
        <taxon>Dothideomycetidae</taxon>
        <taxon>Mycosphaerellales</taxon>
        <taxon>Mycosphaerellaceae</taxon>
        <taxon>Sphaerulina</taxon>
    </lineage>
</organism>
<feature type="compositionally biased region" description="Basic residues" evidence="9">
    <location>
        <begin position="54"/>
        <end position="67"/>
    </location>
</feature>
<keyword evidence="10" id="KW-0812">Transmembrane</keyword>
<proteinExistence type="predicted"/>
<dbReference type="STRING" id="692275.N1QH47"/>
<dbReference type="EMBL" id="KB456265">
    <property type="protein sequence ID" value="EMF11774.1"/>
    <property type="molecule type" value="Genomic_DNA"/>
</dbReference>
<evidence type="ECO:0000313" key="12">
    <source>
        <dbReference type="EMBL" id="EMF11774.1"/>
    </source>
</evidence>
<comment type="catalytic activity">
    <reaction evidence="8">
        <text>L-seryl-[protein] + ATP = O-phospho-L-seryl-[protein] + ADP + H(+)</text>
        <dbReference type="Rhea" id="RHEA:17989"/>
        <dbReference type="Rhea" id="RHEA-COMP:9863"/>
        <dbReference type="Rhea" id="RHEA-COMP:11604"/>
        <dbReference type="ChEBI" id="CHEBI:15378"/>
        <dbReference type="ChEBI" id="CHEBI:29999"/>
        <dbReference type="ChEBI" id="CHEBI:30616"/>
        <dbReference type="ChEBI" id="CHEBI:83421"/>
        <dbReference type="ChEBI" id="CHEBI:456216"/>
        <dbReference type="EC" id="2.7.11.1"/>
    </reaction>
</comment>
<dbReference type="Proteomes" id="UP000016931">
    <property type="component" value="Unassembled WGS sequence"/>
</dbReference>
<evidence type="ECO:0000259" key="11">
    <source>
        <dbReference type="PROSITE" id="PS50011"/>
    </source>
</evidence>
<keyword evidence="13" id="KW-1185">Reference proteome</keyword>
<dbReference type="GO" id="GO:0004674">
    <property type="term" value="F:protein serine/threonine kinase activity"/>
    <property type="evidence" value="ECO:0007669"/>
    <property type="project" value="UniProtKB-KW"/>
</dbReference>
<dbReference type="InterPro" id="IPR000719">
    <property type="entry name" value="Prot_kinase_dom"/>
</dbReference>
<keyword evidence="6" id="KW-0067">ATP-binding</keyword>
<name>N1QH47_SPHMS</name>
<keyword evidence="2" id="KW-0723">Serine/threonine-protein kinase</keyword>
<dbReference type="SMART" id="SM00220">
    <property type="entry name" value="S_TKc"/>
    <property type="match status" value="1"/>
</dbReference>
<evidence type="ECO:0000256" key="1">
    <source>
        <dbReference type="ARBA" id="ARBA00012513"/>
    </source>
</evidence>
<evidence type="ECO:0000256" key="5">
    <source>
        <dbReference type="ARBA" id="ARBA00022777"/>
    </source>
</evidence>
<keyword evidence="10" id="KW-0472">Membrane</keyword>
<evidence type="ECO:0000256" key="9">
    <source>
        <dbReference type="SAM" id="MobiDB-lite"/>
    </source>
</evidence>
<dbReference type="InterPro" id="IPR011009">
    <property type="entry name" value="Kinase-like_dom_sf"/>
</dbReference>
<gene>
    <name evidence="12" type="ORF">SEPMUDRAFT_117744</name>
</gene>
<dbReference type="PANTHER" id="PTHR43671">
    <property type="entry name" value="SERINE/THREONINE-PROTEIN KINASE NEK"/>
    <property type="match status" value="1"/>
</dbReference>
<evidence type="ECO:0000256" key="8">
    <source>
        <dbReference type="ARBA" id="ARBA00048679"/>
    </source>
</evidence>
<evidence type="ECO:0000256" key="10">
    <source>
        <dbReference type="SAM" id="Phobius"/>
    </source>
</evidence>
<comment type="catalytic activity">
    <reaction evidence="7">
        <text>L-threonyl-[protein] + ATP = O-phospho-L-threonyl-[protein] + ADP + H(+)</text>
        <dbReference type="Rhea" id="RHEA:46608"/>
        <dbReference type="Rhea" id="RHEA-COMP:11060"/>
        <dbReference type="Rhea" id="RHEA-COMP:11605"/>
        <dbReference type="ChEBI" id="CHEBI:15378"/>
        <dbReference type="ChEBI" id="CHEBI:30013"/>
        <dbReference type="ChEBI" id="CHEBI:30616"/>
        <dbReference type="ChEBI" id="CHEBI:61977"/>
        <dbReference type="ChEBI" id="CHEBI:456216"/>
        <dbReference type="EC" id="2.7.11.1"/>
    </reaction>
</comment>
<accession>N1QH47</accession>